<dbReference type="KEGG" id="mfv:Mfer_1266"/>
<evidence type="ECO:0000259" key="2">
    <source>
        <dbReference type="Pfam" id="PF20766"/>
    </source>
</evidence>
<proteinExistence type="predicted"/>
<dbReference type="PIRSF" id="PIRSF018747">
    <property type="entry name" value="UCP018747"/>
    <property type="match status" value="1"/>
</dbReference>
<dbReference type="SUPFAM" id="SSF50475">
    <property type="entry name" value="FMN-binding split barrel"/>
    <property type="match status" value="1"/>
</dbReference>
<dbReference type="EMBL" id="CP002278">
    <property type="protein sequence ID" value="ADP78052.1"/>
    <property type="molecule type" value="Genomic_DNA"/>
</dbReference>
<name>E3GX57_METFV</name>
<feature type="domain" description="DUF447" evidence="2">
    <location>
        <begin position="146"/>
        <end position="201"/>
    </location>
</feature>
<reference evidence="3 4" key="1">
    <citation type="journal article" date="2010" name="Stand. Genomic Sci.">
        <title>Complete genome sequence of Methanothermus fervidus type strain (V24S).</title>
        <authorList>
            <person name="Anderson I."/>
            <person name="Djao O.D."/>
            <person name="Misra M."/>
            <person name="Chertkov O."/>
            <person name="Nolan M."/>
            <person name="Lucas S."/>
            <person name="Lapidus A."/>
            <person name="Del Rio T.G."/>
            <person name="Tice H."/>
            <person name="Cheng J.F."/>
            <person name="Tapia R."/>
            <person name="Han C."/>
            <person name="Goodwin L."/>
            <person name="Pitluck S."/>
            <person name="Liolios K."/>
            <person name="Ivanova N."/>
            <person name="Mavromatis K."/>
            <person name="Mikhailova N."/>
            <person name="Pati A."/>
            <person name="Brambilla E."/>
            <person name="Chen A."/>
            <person name="Palaniappan K."/>
            <person name="Land M."/>
            <person name="Hauser L."/>
            <person name="Chang Y.J."/>
            <person name="Jeffries C.D."/>
            <person name="Sikorski J."/>
            <person name="Spring S."/>
            <person name="Rohde M."/>
            <person name="Eichinger K."/>
            <person name="Huber H."/>
            <person name="Wirth R."/>
            <person name="Goker M."/>
            <person name="Detter J.C."/>
            <person name="Woyke T."/>
            <person name="Bristow J."/>
            <person name="Eisen J.A."/>
            <person name="Markowitz V."/>
            <person name="Hugenholtz P."/>
            <person name="Klenk H.P."/>
            <person name="Kyrpides N.C."/>
        </authorList>
    </citation>
    <scope>NUCLEOTIDE SEQUENCE [LARGE SCALE GENOMIC DNA]</scope>
    <source>
        <strain evidence="4">ATCC 43054 / DSM 2088 / JCM 10308 / V24 S</strain>
    </source>
</reference>
<dbReference type="InterPro" id="IPR016733">
    <property type="entry name" value="UCP018747"/>
</dbReference>
<dbReference type="Gene3D" id="2.30.110.10">
    <property type="entry name" value="Electron Transport, Fmn-binding Protein, Chain A"/>
    <property type="match status" value="1"/>
</dbReference>
<sequence>MQNLGLSKLKMERGALYETIVTTVNEDGSGNAAPIGVLCRNEKEITLYLYEGTHTLNNILREGKFAVNILDDPCIFALSTFTDLKLNYFKKYKGYVVLKDADAFFTNVVYKTRKINKKDSLGKSTLYLVNAKVKEIIMKNCIKPLNRATYAIIESLIYSSRFKIADKKTRERYIERIKEMKKLVKKVGTKKDKEVMKYIMQQVTRF</sequence>
<dbReference type="Gene3D" id="1.20.58.290">
    <property type="entry name" value="Hypothetical membrane protein ta0354_69_121"/>
    <property type="match status" value="1"/>
</dbReference>
<evidence type="ECO:0000313" key="3">
    <source>
        <dbReference type="EMBL" id="ADP78052.1"/>
    </source>
</evidence>
<organism evidence="3 4">
    <name type="scientific">Methanothermus fervidus (strain ATCC 43054 / DSM 2088 / JCM 10308 / V24 S)</name>
    <dbReference type="NCBI Taxonomy" id="523846"/>
    <lineage>
        <taxon>Archaea</taxon>
        <taxon>Methanobacteriati</taxon>
        <taxon>Methanobacteriota</taxon>
        <taxon>Methanomada group</taxon>
        <taxon>Methanobacteria</taxon>
        <taxon>Methanobacteriales</taxon>
        <taxon>Methanothermaceae</taxon>
        <taxon>Methanothermus</taxon>
    </lineage>
</organism>
<dbReference type="AlphaFoldDB" id="E3GX57"/>
<dbReference type="OrthoDB" id="146030at2157"/>
<feature type="domain" description="DUF447" evidence="1">
    <location>
        <begin position="17"/>
        <end position="119"/>
    </location>
</feature>
<dbReference type="InterPro" id="IPR012349">
    <property type="entry name" value="Split_barrel_FMN-bd"/>
</dbReference>
<dbReference type="InterPro" id="IPR007386">
    <property type="entry name" value="DUF447_N"/>
</dbReference>
<dbReference type="Pfam" id="PF20766">
    <property type="entry name" value="DUF447_C"/>
    <property type="match status" value="1"/>
</dbReference>
<dbReference type="Pfam" id="PF04289">
    <property type="entry name" value="DUF447_N"/>
    <property type="match status" value="1"/>
</dbReference>
<dbReference type="HOGENOM" id="CLU_110565_0_0_2"/>
<evidence type="ECO:0008006" key="5">
    <source>
        <dbReference type="Google" id="ProtNLM"/>
    </source>
</evidence>
<accession>E3GX57</accession>
<evidence type="ECO:0000259" key="1">
    <source>
        <dbReference type="Pfam" id="PF04289"/>
    </source>
</evidence>
<keyword evidence="4" id="KW-1185">Reference proteome</keyword>
<evidence type="ECO:0000313" key="4">
    <source>
        <dbReference type="Proteomes" id="UP000002315"/>
    </source>
</evidence>
<dbReference type="Proteomes" id="UP000002315">
    <property type="component" value="Chromosome"/>
</dbReference>
<gene>
    <name evidence="3" type="ordered locus">Mfer_1266</name>
</gene>
<dbReference type="STRING" id="523846.Mfer_1266"/>
<dbReference type="InterPro" id="IPR049288">
    <property type="entry name" value="DUF447_C"/>
</dbReference>
<protein>
    <recommendedName>
        <fullName evidence="5">DUF447 family protein</fullName>
    </recommendedName>
</protein>